<keyword evidence="5" id="KW-0520">NAD</keyword>
<keyword evidence="4 5" id="KW-0560">Oxidoreductase</keyword>
<dbReference type="SMART" id="SM01003">
    <property type="entry name" value="AlaDh_PNT_N"/>
    <property type="match status" value="1"/>
</dbReference>
<dbReference type="InterPro" id="IPR036291">
    <property type="entry name" value="NAD(P)-bd_dom_sf"/>
</dbReference>
<feature type="domain" description="Alanine dehydrogenase/pyridine nucleotide transhydrogenase NAD(H)-binding" evidence="6">
    <location>
        <begin position="147"/>
        <end position="297"/>
    </location>
</feature>
<accession>A0ABU0AW58</accession>
<name>A0ABU0AW58_9FIRM</name>
<evidence type="ECO:0000259" key="7">
    <source>
        <dbReference type="SMART" id="SM01003"/>
    </source>
</evidence>
<protein>
    <recommendedName>
        <fullName evidence="3 5">Alanine dehydrogenase</fullName>
        <ecNumber evidence="3 5">1.4.1.1</ecNumber>
    </recommendedName>
</protein>
<dbReference type="Pfam" id="PF01262">
    <property type="entry name" value="AlaDh_PNT_C"/>
    <property type="match status" value="1"/>
</dbReference>
<dbReference type="RefSeq" id="WP_023055379.1">
    <property type="nucleotide sequence ID" value="NZ_JAUSTN010000003.1"/>
</dbReference>
<comment type="similarity">
    <text evidence="2 5">Belongs to the AlaDH/PNT family.</text>
</comment>
<evidence type="ECO:0000256" key="4">
    <source>
        <dbReference type="ARBA" id="ARBA00023002"/>
    </source>
</evidence>
<dbReference type="Gene3D" id="3.40.50.720">
    <property type="entry name" value="NAD(P)-binding Rossmann-like Domain"/>
    <property type="match status" value="2"/>
</dbReference>
<comment type="caution">
    <text evidence="8">The sequence shown here is derived from an EMBL/GenBank/DDBJ whole genome shotgun (WGS) entry which is preliminary data.</text>
</comment>
<dbReference type="EC" id="1.4.1.1" evidence="3 5"/>
<dbReference type="NCBIfam" id="TIGR00518">
    <property type="entry name" value="alaDH"/>
    <property type="match status" value="1"/>
</dbReference>
<dbReference type="PIRSF" id="PIRSF000183">
    <property type="entry name" value="Alanine_dh"/>
    <property type="match status" value="1"/>
</dbReference>
<proteinExistence type="inferred from homology"/>
<dbReference type="SMART" id="SM01002">
    <property type="entry name" value="AlaDh_PNT_C"/>
    <property type="match status" value="1"/>
</dbReference>
<sequence>MIIGIPKENKDTEARVAATVSCVRNFTEQGHTVLVEKNAGLQSGFTDEEYKNAGAQIVSHEEVWTKSQMIYKVKEPQECDYKYLREGLIIFAYLHLAANEKLFRELVEKKCIGIAFETVEKDGKLPLLKPMSEIAGRLALVVGGYYLANLKDGKGMLIDGVPGVKPANVVIIGTGTVGTAAAKVAVGMGARVTVIGRNTERLGQLIDIFGNSIETLYSNEYNIAEAVKSADLVISTVLITGALAPKLVTEEMVKSMGKGSVIVDVSIDQGGSIETTANHPTTHSNPVFEKYGVIHYAVANIPGSVPKTSTQALSNATSYYALKIANEGWREAIKGCEELKKGVNMAEGYVTFKALADEYKLPYTDALNI</sequence>
<evidence type="ECO:0000256" key="1">
    <source>
        <dbReference type="ARBA" id="ARBA00005206"/>
    </source>
</evidence>
<evidence type="ECO:0000256" key="5">
    <source>
        <dbReference type="PIRNR" id="PIRNR000183"/>
    </source>
</evidence>
<dbReference type="EMBL" id="JAUSTN010000003">
    <property type="protein sequence ID" value="MDQ0274683.1"/>
    <property type="molecule type" value="Genomic_DNA"/>
</dbReference>
<dbReference type="PANTHER" id="PTHR42795:SF1">
    <property type="entry name" value="ALANINE DEHYDROGENASE"/>
    <property type="match status" value="1"/>
</dbReference>
<evidence type="ECO:0000256" key="2">
    <source>
        <dbReference type="ARBA" id="ARBA00005689"/>
    </source>
</evidence>
<dbReference type="SUPFAM" id="SSF51735">
    <property type="entry name" value="NAD(P)-binding Rossmann-fold domains"/>
    <property type="match status" value="1"/>
</dbReference>
<dbReference type="PANTHER" id="PTHR42795">
    <property type="entry name" value="ALANINE DEHYDROGENASE"/>
    <property type="match status" value="1"/>
</dbReference>
<dbReference type="InterPro" id="IPR008141">
    <property type="entry name" value="Ala_DH"/>
</dbReference>
<comment type="catalytic activity">
    <reaction evidence="5">
        <text>L-alanine + NAD(+) + H2O = pyruvate + NH4(+) + NADH + H(+)</text>
        <dbReference type="Rhea" id="RHEA:18405"/>
        <dbReference type="ChEBI" id="CHEBI:15361"/>
        <dbReference type="ChEBI" id="CHEBI:15377"/>
        <dbReference type="ChEBI" id="CHEBI:15378"/>
        <dbReference type="ChEBI" id="CHEBI:28938"/>
        <dbReference type="ChEBI" id="CHEBI:57540"/>
        <dbReference type="ChEBI" id="CHEBI:57945"/>
        <dbReference type="ChEBI" id="CHEBI:57972"/>
        <dbReference type="EC" id="1.4.1.1"/>
    </reaction>
</comment>
<evidence type="ECO:0000313" key="9">
    <source>
        <dbReference type="Proteomes" id="UP001236559"/>
    </source>
</evidence>
<dbReference type="SUPFAM" id="SSF52283">
    <property type="entry name" value="Formate/glycerate dehydrogenase catalytic domain-like"/>
    <property type="match status" value="1"/>
</dbReference>
<keyword evidence="9" id="KW-1185">Reference proteome</keyword>
<dbReference type="InterPro" id="IPR007698">
    <property type="entry name" value="AlaDH/PNT_NAD(H)-bd"/>
</dbReference>
<dbReference type="Pfam" id="PF05222">
    <property type="entry name" value="AlaDh_PNT_N"/>
    <property type="match status" value="1"/>
</dbReference>
<feature type="domain" description="Alanine dehydrogenase/pyridine nucleotide transhydrogenase N-terminal" evidence="7">
    <location>
        <begin position="4"/>
        <end position="135"/>
    </location>
</feature>
<comment type="pathway">
    <text evidence="1">Amino-acid degradation; L-alanine degradation via dehydrogenase pathway; NH(3) and pyruvate from L-alanine: step 1/1.</text>
</comment>
<gene>
    <name evidence="8" type="ORF">J2S72_000700</name>
</gene>
<dbReference type="GO" id="GO:0000286">
    <property type="term" value="F:alanine dehydrogenase activity"/>
    <property type="evidence" value="ECO:0007669"/>
    <property type="project" value="UniProtKB-EC"/>
</dbReference>
<evidence type="ECO:0000259" key="6">
    <source>
        <dbReference type="SMART" id="SM01002"/>
    </source>
</evidence>
<organism evidence="8 9">
    <name type="scientific">Peptoniphilus koenoeneniae</name>
    <dbReference type="NCBI Taxonomy" id="507751"/>
    <lineage>
        <taxon>Bacteria</taxon>
        <taxon>Bacillati</taxon>
        <taxon>Bacillota</taxon>
        <taxon>Tissierellia</taxon>
        <taxon>Tissierellales</taxon>
        <taxon>Peptoniphilaceae</taxon>
        <taxon>Peptoniphilus</taxon>
    </lineage>
</organism>
<evidence type="ECO:0000256" key="3">
    <source>
        <dbReference type="ARBA" id="ARBA00012897"/>
    </source>
</evidence>
<dbReference type="Proteomes" id="UP001236559">
    <property type="component" value="Unassembled WGS sequence"/>
</dbReference>
<reference evidence="8 9" key="1">
    <citation type="submission" date="2023-07" db="EMBL/GenBank/DDBJ databases">
        <title>Genomic Encyclopedia of Type Strains, Phase IV (KMG-IV): sequencing the most valuable type-strain genomes for metagenomic binning, comparative biology and taxonomic classification.</title>
        <authorList>
            <person name="Goeker M."/>
        </authorList>
    </citation>
    <scope>NUCLEOTIDE SEQUENCE [LARGE SCALE GENOMIC DNA]</scope>
    <source>
        <strain evidence="8 9">DSM 22616</strain>
    </source>
</reference>
<dbReference type="InterPro" id="IPR007886">
    <property type="entry name" value="AlaDH/PNT_N"/>
</dbReference>
<evidence type="ECO:0000313" key="8">
    <source>
        <dbReference type="EMBL" id="MDQ0274683.1"/>
    </source>
</evidence>
<dbReference type="CDD" id="cd05305">
    <property type="entry name" value="L-AlaDH"/>
    <property type="match status" value="1"/>
</dbReference>